<dbReference type="GO" id="GO:0005797">
    <property type="term" value="C:Golgi medial cisterna"/>
    <property type="evidence" value="ECO:0000318"/>
    <property type="project" value="GO_Central"/>
</dbReference>
<dbReference type="FunCoup" id="Q756Z3">
    <property type="interactions" value="62"/>
</dbReference>
<dbReference type="InParanoid" id="Q756Z3"/>
<evidence type="ECO:0000313" key="3">
    <source>
        <dbReference type="Proteomes" id="UP000000591"/>
    </source>
</evidence>
<name>Q756Z3_EREGS</name>
<dbReference type="eggNOG" id="KOG2226">
    <property type="taxonomic scope" value="Eukaryota"/>
</dbReference>
<dbReference type="HOGENOM" id="CLU_003989_0_0_1"/>
<feature type="compositionally biased region" description="Polar residues" evidence="1">
    <location>
        <begin position="579"/>
        <end position="592"/>
    </location>
</feature>
<dbReference type="RefSeq" id="NP_984980.2">
    <property type="nucleotide sequence ID" value="NM_210334.2"/>
</dbReference>
<feature type="compositionally biased region" description="Polar residues" evidence="1">
    <location>
        <begin position="1211"/>
        <end position="1231"/>
    </location>
</feature>
<dbReference type="OMA" id="WENGINT"/>
<feature type="compositionally biased region" description="Acidic residues" evidence="1">
    <location>
        <begin position="961"/>
        <end position="976"/>
    </location>
</feature>
<feature type="region of interest" description="Disordered" evidence="1">
    <location>
        <begin position="950"/>
        <end position="980"/>
    </location>
</feature>
<evidence type="ECO:0000256" key="1">
    <source>
        <dbReference type="SAM" id="MobiDB-lite"/>
    </source>
</evidence>
<dbReference type="GeneID" id="4621186"/>
<protein>
    <submittedName>
        <fullName evidence="2">AER120Cp</fullName>
    </submittedName>
</protein>
<feature type="region of interest" description="Disordered" evidence="1">
    <location>
        <begin position="1183"/>
        <end position="1231"/>
    </location>
</feature>
<dbReference type="Pfam" id="PF12722">
    <property type="entry name" value="Hid1"/>
    <property type="match status" value="2"/>
</dbReference>
<feature type="region of interest" description="Disordered" evidence="1">
    <location>
        <begin position="43"/>
        <end position="140"/>
    </location>
</feature>
<dbReference type="OrthoDB" id="432953at2759"/>
<dbReference type="GO" id="GO:0000138">
    <property type="term" value="C:Golgi trans cisterna"/>
    <property type="evidence" value="ECO:0000318"/>
    <property type="project" value="GO_Central"/>
</dbReference>
<dbReference type="PANTHER" id="PTHR21575">
    <property type="entry name" value="PROTEIN HID1"/>
    <property type="match status" value="1"/>
</dbReference>
<dbReference type="PANTHER" id="PTHR21575:SF12">
    <property type="entry name" value="PROTEIN HID1"/>
    <property type="match status" value="1"/>
</dbReference>
<proteinExistence type="predicted"/>
<dbReference type="STRING" id="284811.Q756Z3"/>
<feature type="compositionally biased region" description="Low complexity" evidence="1">
    <location>
        <begin position="95"/>
        <end position="123"/>
    </location>
</feature>
<feature type="region of interest" description="Disordered" evidence="1">
    <location>
        <begin position="614"/>
        <end position="633"/>
    </location>
</feature>
<accession>Q756Z3</accession>
<dbReference type="Proteomes" id="UP000000591">
    <property type="component" value="Chromosome V"/>
</dbReference>
<feature type="region of interest" description="Disordered" evidence="1">
    <location>
        <begin position="565"/>
        <end position="597"/>
    </location>
</feature>
<evidence type="ECO:0000313" key="2">
    <source>
        <dbReference type="EMBL" id="AAS52804.2"/>
    </source>
</evidence>
<keyword evidence="3" id="KW-1185">Reference proteome</keyword>
<feature type="compositionally biased region" description="Polar residues" evidence="1">
    <location>
        <begin position="615"/>
        <end position="625"/>
    </location>
</feature>
<reference evidence="3" key="2">
    <citation type="journal article" date="2013" name="G3 (Bethesda)">
        <title>Genomes of Ashbya fungi isolated from insects reveal four mating-type loci, numerous translocations, lack of transposons, and distinct gene duplications.</title>
        <authorList>
            <person name="Dietrich F.S."/>
            <person name="Voegeli S."/>
            <person name="Kuo S."/>
            <person name="Philippsen P."/>
        </authorList>
    </citation>
    <scope>GENOME REANNOTATION</scope>
    <source>
        <strain evidence="3">ATCC 10895 / CBS 109.51 / FGSC 9923 / NRRL Y-1056</strain>
    </source>
</reference>
<dbReference type="InterPro" id="IPR026705">
    <property type="entry name" value="Hid-1/Ecm30"/>
</dbReference>
<organism evidence="2 3">
    <name type="scientific">Eremothecium gossypii (strain ATCC 10895 / CBS 109.51 / FGSC 9923 / NRRL Y-1056)</name>
    <name type="common">Yeast</name>
    <name type="synonym">Ashbya gossypii</name>
    <dbReference type="NCBI Taxonomy" id="284811"/>
    <lineage>
        <taxon>Eukaryota</taxon>
        <taxon>Fungi</taxon>
        <taxon>Dikarya</taxon>
        <taxon>Ascomycota</taxon>
        <taxon>Saccharomycotina</taxon>
        <taxon>Saccharomycetes</taxon>
        <taxon>Saccharomycetales</taxon>
        <taxon>Saccharomycetaceae</taxon>
        <taxon>Eremothecium</taxon>
    </lineage>
</organism>
<reference evidence="2 3" key="1">
    <citation type="journal article" date="2004" name="Science">
        <title>The Ashbya gossypii genome as a tool for mapping the ancient Saccharomyces cerevisiae genome.</title>
        <authorList>
            <person name="Dietrich F.S."/>
            <person name="Voegeli S."/>
            <person name="Brachat S."/>
            <person name="Lerch A."/>
            <person name="Gates K."/>
            <person name="Steiner S."/>
            <person name="Mohr C."/>
            <person name="Pohlmann R."/>
            <person name="Luedi P."/>
            <person name="Choi S."/>
            <person name="Wing R.A."/>
            <person name="Flavier A."/>
            <person name="Gaffney T.D."/>
            <person name="Philippsen P."/>
        </authorList>
    </citation>
    <scope>NUCLEOTIDE SEQUENCE [LARGE SCALE GENOMIC DNA]</scope>
    <source>
        <strain evidence="3">ATCC 10895 / CBS 109.51 / FGSC 9923 / NRRL Y-1056</strain>
    </source>
</reference>
<dbReference type="GO" id="GO:0016020">
    <property type="term" value="C:membrane"/>
    <property type="evidence" value="ECO:0000318"/>
    <property type="project" value="GO_Central"/>
</dbReference>
<sequence>MGNSDSKLTAYREHIEKLAGPKEIPLYSCKSTSHAAVLFYKQHGSDSQSAGNESSREGTGEPSGGATAREPGSGAGIMGWRTLRRNGKPATPGTSSARSVSMRSARPASARSAPVRSASVRVANAQADGGRSAASAGVPEAPEAAGEGDIYCEFFTCLAQERFSAEDIYALLSAHELRHIFMSNSRNYQNLVRFACFKICSLTTQLQMKRSEEDFNKRCMEAINCIRILTKIMPVFFEMDKDESLEKALMWDRNSAEVTNYNAKSASTTAATVGASLSSPEVDPFGFNLASPAPLGDVSSPSARGSRLGLSPDSLCVAVGNNSLGEEVVPLGVILVQSCLNLLFMEGFTLPVSPHKHGQESDLHTDFYAQGYGRVSFSLWEPGINIEEMSSAPANPRLDSNRLEILRLLITLCSTNLYKQDAINRYLTVLCTMMPNYNTVCLVSSLVNVLCKYCSETDENHYNPQTYSSQVKTSQLNLLRKSLSGACISMLNLMLRFQLPEENTAVNSFVYSLSSIQVKQVIEHTPKAYLSSLSKEFDLKLILRSLASIIKSPMDIAVEQESNPFTWSQPGSVDRRHTSNGIGPSSAGQQGPHNPAIVPIRSASAQGANGVAKQNGFQGNNYRPQSSSTSSSGSFNSATTELFSLNLQAFVFLWELMKCNRAFENYVADKYSNKLILVSIFYLKYYQDVPEFSTTLIPVIGGFVTYLSSKNLVLYKMMDPLNLNYYTNKIPNIFKLSSGNITLTTYRDFAIIHLSNIAITQVTNQLPLKPYMFELIYNLLSTPSEFTGDELSLLSSNKRSAHSTGLSYQASTNLLLLLSKMATMGYLSTSSYSETSRKSYTYSSGAKLDNLALLLRGILTYILFYFQDSKNLLFALCRNERIIYQLDNALKEFSDGLTEDQLRQLYSPDDRRSRKLLDKEDDMAMPRMSHLNDSRRVFTNHALYFNPYIENDVPDQTSPNENDDYSGSDDENDLDDANNFGPTWAGPAGISLANNKSAKVYEHLDYDRDLTMKDTKLYLSLRPTWPLGLTLRGKWKTKLHTPLHKGWLGAATLSQLMQVVRVVNGQFPQIAEIKTNQYYDLLKKIGDWEQEFLHTIETSLTPEIKAMDGNYETLKLDWDENSTASRWYLSVIWGNIFTAHSHPYSLSAVDKAAYKQHNLTSRSSLDNSTANYNTSRADSASSVVNSSLGSDYPPNGANAASPNLGRPSWHSAASSRDISSKESQTSSNYTSNGASSVFRMGWLNFSRGVAGSDRDNGTADSGTRSQSRQFVPDVGLLRPNIWVGTRITMFKVKVEIKEEFSLMEMTGSFFRSLRLNTSATLNSSDYYCGSAADNRGHSPADTRIRAQRRSLSGQQSLLPTKPTMLASYK</sequence>
<gene>
    <name evidence="2" type="ORF">AGOS_AER120C</name>
</gene>
<dbReference type="EMBL" id="AE016818">
    <property type="protein sequence ID" value="AAS52804.2"/>
    <property type="molecule type" value="Genomic_DNA"/>
</dbReference>
<dbReference type="KEGG" id="ago:AGOS_AER120C"/>